<proteinExistence type="predicted"/>
<protein>
    <submittedName>
        <fullName evidence="3">Ovule protein</fullName>
    </submittedName>
</protein>
<name>A0A183HBB6_9BILA</name>
<dbReference type="Proteomes" id="UP000267606">
    <property type="component" value="Unassembled WGS sequence"/>
</dbReference>
<reference evidence="3" key="1">
    <citation type="submission" date="2016-06" db="UniProtKB">
        <authorList>
            <consortium name="WormBaseParasite"/>
        </authorList>
    </citation>
    <scope>IDENTIFICATION</scope>
</reference>
<sequence>MIADDDDNDIVKWEKQSGAFCLEKVNSSPPPPSVSLESFSTTTVVTPLGSSSKLGGIKNTIAYGKKA</sequence>
<accession>A0A183HBB6</accession>
<evidence type="ECO:0000313" key="2">
    <source>
        <dbReference type="Proteomes" id="UP000267606"/>
    </source>
</evidence>
<dbReference type="AlphaFoldDB" id="A0A183HBB6"/>
<keyword evidence="2" id="KW-1185">Reference proteome</keyword>
<reference evidence="1 2" key="2">
    <citation type="submission" date="2018-11" db="EMBL/GenBank/DDBJ databases">
        <authorList>
            <consortium name="Pathogen Informatics"/>
        </authorList>
    </citation>
    <scope>NUCLEOTIDE SEQUENCE [LARGE SCALE GENOMIC DNA]</scope>
</reference>
<evidence type="ECO:0000313" key="1">
    <source>
        <dbReference type="EMBL" id="VDO41011.1"/>
    </source>
</evidence>
<evidence type="ECO:0000313" key="3">
    <source>
        <dbReference type="WBParaSite" id="OFLC_0000477701-mRNA-1"/>
    </source>
</evidence>
<dbReference type="EMBL" id="UZAJ01003802">
    <property type="protein sequence ID" value="VDO41011.1"/>
    <property type="molecule type" value="Genomic_DNA"/>
</dbReference>
<organism evidence="3">
    <name type="scientific">Onchocerca flexuosa</name>
    <dbReference type="NCBI Taxonomy" id="387005"/>
    <lineage>
        <taxon>Eukaryota</taxon>
        <taxon>Metazoa</taxon>
        <taxon>Ecdysozoa</taxon>
        <taxon>Nematoda</taxon>
        <taxon>Chromadorea</taxon>
        <taxon>Rhabditida</taxon>
        <taxon>Spirurina</taxon>
        <taxon>Spiruromorpha</taxon>
        <taxon>Filarioidea</taxon>
        <taxon>Onchocercidae</taxon>
        <taxon>Onchocerca</taxon>
    </lineage>
</organism>
<dbReference type="WBParaSite" id="OFLC_0000477701-mRNA-1">
    <property type="protein sequence ID" value="OFLC_0000477701-mRNA-1"/>
    <property type="gene ID" value="OFLC_0000477701"/>
</dbReference>
<gene>
    <name evidence="1" type="ORF">OFLC_LOCUS4778</name>
</gene>